<accession>A0A6P7L4Y2</accession>
<feature type="transmembrane region" description="Helical" evidence="1">
    <location>
        <begin position="162"/>
        <end position="184"/>
    </location>
</feature>
<dbReference type="InterPro" id="IPR036179">
    <property type="entry name" value="Ig-like_dom_sf"/>
</dbReference>
<keyword evidence="1" id="KW-0812">Transmembrane</keyword>
<organism evidence="3 4">
    <name type="scientific">Betta splendens</name>
    <name type="common">Siamese fighting fish</name>
    <dbReference type="NCBI Taxonomy" id="158456"/>
    <lineage>
        <taxon>Eukaryota</taxon>
        <taxon>Metazoa</taxon>
        <taxon>Chordata</taxon>
        <taxon>Craniata</taxon>
        <taxon>Vertebrata</taxon>
        <taxon>Euteleostomi</taxon>
        <taxon>Actinopterygii</taxon>
        <taxon>Neopterygii</taxon>
        <taxon>Teleostei</taxon>
        <taxon>Neoteleostei</taxon>
        <taxon>Acanthomorphata</taxon>
        <taxon>Anabantaria</taxon>
        <taxon>Anabantiformes</taxon>
        <taxon>Anabantoidei</taxon>
        <taxon>Osphronemidae</taxon>
        <taxon>Betta</taxon>
    </lineage>
</organism>
<keyword evidence="1" id="KW-0472">Membrane</keyword>
<dbReference type="GO" id="GO:0038023">
    <property type="term" value="F:signaling receptor activity"/>
    <property type="evidence" value="ECO:0007669"/>
    <property type="project" value="InterPro"/>
</dbReference>
<dbReference type="OrthoDB" id="8901010at2759"/>
<feature type="signal peptide" evidence="2">
    <location>
        <begin position="1"/>
        <end position="22"/>
    </location>
</feature>
<proteinExistence type="predicted"/>
<sequence>MKSHWWSCVLGLVCMAAEVAHSTWTVLQSPASTHRAKVNSSAEIKCSTSSTEVMGLCLRRRFHSKRDIVFLSLNKGEVMKDTTATEFKGRIQVTPNRNVKQGIELTLQLSLLQLEDTDLYYCEWNSLDSQSMQESKSSNGTILIVREFDAHEECESKLLDHVLISLSAAALIFLLFFCIGTMILKCPRFKKRFRPARVITSNRPNRPQHVCPQRSNQHYPYWITTEDNLDYRDIL</sequence>
<keyword evidence="2" id="KW-0732">Signal</keyword>
<dbReference type="SUPFAM" id="SSF48726">
    <property type="entry name" value="Immunoglobulin"/>
    <property type="match status" value="1"/>
</dbReference>
<dbReference type="PANTHER" id="PTHR15343">
    <property type="entry name" value="CD7"/>
    <property type="match status" value="1"/>
</dbReference>
<dbReference type="PANTHER" id="PTHR15343:SF0">
    <property type="entry name" value="T-CELL ANTIGEN CD7"/>
    <property type="match status" value="1"/>
</dbReference>
<keyword evidence="1" id="KW-1133">Transmembrane helix</keyword>
<reference evidence="4" key="1">
    <citation type="submission" date="2025-08" db="UniProtKB">
        <authorList>
            <consortium name="RefSeq"/>
        </authorList>
    </citation>
    <scope>IDENTIFICATION</scope>
</reference>
<evidence type="ECO:0000313" key="3">
    <source>
        <dbReference type="Proteomes" id="UP000515150"/>
    </source>
</evidence>
<evidence type="ECO:0000256" key="2">
    <source>
        <dbReference type="SAM" id="SignalP"/>
    </source>
</evidence>
<dbReference type="InterPro" id="IPR039090">
    <property type="entry name" value="CD7"/>
</dbReference>
<dbReference type="InParanoid" id="A0A6P7L4Y2"/>
<protein>
    <submittedName>
        <fullName evidence="4">Uncharacterized protein LOC114845315</fullName>
    </submittedName>
</protein>
<dbReference type="Proteomes" id="UP000515150">
    <property type="component" value="Chromosome 19"/>
</dbReference>
<dbReference type="GO" id="GO:0002250">
    <property type="term" value="P:adaptive immune response"/>
    <property type="evidence" value="ECO:0007669"/>
    <property type="project" value="InterPro"/>
</dbReference>
<gene>
    <name evidence="4" type="primary">LOC114845315</name>
</gene>
<keyword evidence="3" id="KW-1185">Reference proteome</keyword>
<evidence type="ECO:0000313" key="4">
    <source>
        <dbReference type="RefSeq" id="XP_028989025.1"/>
    </source>
</evidence>
<feature type="chain" id="PRO_5027820287" evidence="2">
    <location>
        <begin position="23"/>
        <end position="235"/>
    </location>
</feature>
<dbReference type="Gene3D" id="2.60.40.10">
    <property type="entry name" value="Immunoglobulins"/>
    <property type="match status" value="1"/>
</dbReference>
<dbReference type="RefSeq" id="XP_028989025.1">
    <property type="nucleotide sequence ID" value="XM_029133192.3"/>
</dbReference>
<dbReference type="GO" id="GO:0016020">
    <property type="term" value="C:membrane"/>
    <property type="evidence" value="ECO:0007669"/>
    <property type="project" value="InterPro"/>
</dbReference>
<dbReference type="KEGG" id="bspl:114845315"/>
<name>A0A6P7L4Y2_BETSP</name>
<dbReference type="AlphaFoldDB" id="A0A6P7L4Y2"/>
<dbReference type="InterPro" id="IPR013783">
    <property type="entry name" value="Ig-like_fold"/>
</dbReference>
<dbReference type="GeneID" id="114845315"/>
<evidence type="ECO:0000256" key="1">
    <source>
        <dbReference type="SAM" id="Phobius"/>
    </source>
</evidence>